<feature type="transmembrane region" description="Helical" evidence="2">
    <location>
        <begin position="188"/>
        <end position="209"/>
    </location>
</feature>
<keyword evidence="4" id="KW-1185">Reference proteome</keyword>
<sequence>MSYWGCGSRRNQALWLLVVWCGATGLCLLGTALGLDLGCNLYWDYEHRDCYMSHNYYYSYAYYNVCAQSGSVRFLAAGSVLIGAGLAGLIATRLAHAHCHDPVDRDPAAAAGSPYGAAPTQAAGPAASDSSVGDTDTGRGTGTGAEEQARSSLPGPAAHAGVQPAEAGHRCCHGGRCTWRAVRPSEGLAWFASGACILAGSCLLCLGGAERACLDDYPDSEQGLDDIFRLALAVIGAVQGIFGLLLLTSFLTCSQPPGSNPEPPWLEPTYWGCRSRPNQWAWAFTSVLGAAGAACFITLGALAGPGGAGGVEEESLGVGAGAMAREAVAPVAQMDMQREGD</sequence>
<evidence type="ECO:0000256" key="2">
    <source>
        <dbReference type="SAM" id="Phobius"/>
    </source>
</evidence>
<keyword evidence="2" id="KW-1133">Transmembrane helix</keyword>
<protein>
    <submittedName>
        <fullName evidence="3">Uncharacterized protein</fullName>
    </submittedName>
</protein>
<name>A0A836C2X5_9CHLO</name>
<organism evidence="3 4">
    <name type="scientific">Edaphochlamys debaryana</name>
    <dbReference type="NCBI Taxonomy" id="47281"/>
    <lineage>
        <taxon>Eukaryota</taxon>
        <taxon>Viridiplantae</taxon>
        <taxon>Chlorophyta</taxon>
        <taxon>core chlorophytes</taxon>
        <taxon>Chlorophyceae</taxon>
        <taxon>CS clade</taxon>
        <taxon>Chlamydomonadales</taxon>
        <taxon>Chlamydomonadales incertae sedis</taxon>
        <taxon>Edaphochlamys</taxon>
    </lineage>
</organism>
<feature type="transmembrane region" description="Helical" evidence="2">
    <location>
        <begin position="280"/>
        <end position="302"/>
    </location>
</feature>
<feature type="transmembrane region" description="Helical" evidence="2">
    <location>
        <begin position="230"/>
        <end position="251"/>
    </location>
</feature>
<evidence type="ECO:0000256" key="1">
    <source>
        <dbReference type="SAM" id="MobiDB-lite"/>
    </source>
</evidence>
<keyword evidence="2" id="KW-0472">Membrane</keyword>
<comment type="caution">
    <text evidence="3">The sequence shown here is derived from an EMBL/GenBank/DDBJ whole genome shotgun (WGS) entry which is preliminary data.</text>
</comment>
<dbReference type="EMBL" id="JAEHOE010000011">
    <property type="protein sequence ID" value="KAG2498205.1"/>
    <property type="molecule type" value="Genomic_DNA"/>
</dbReference>
<dbReference type="Proteomes" id="UP000612055">
    <property type="component" value="Unassembled WGS sequence"/>
</dbReference>
<proteinExistence type="predicted"/>
<gene>
    <name evidence="3" type="ORF">HYH03_003958</name>
</gene>
<reference evidence="3" key="1">
    <citation type="journal article" date="2020" name="bioRxiv">
        <title>Comparative genomics of Chlamydomonas.</title>
        <authorList>
            <person name="Craig R.J."/>
            <person name="Hasan A.R."/>
            <person name="Ness R.W."/>
            <person name="Keightley P.D."/>
        </authorList>
    </citation>
    <scope>NUCLEOTIDE SEQUENCE</scope>
    <source>
        <strain evidence="3">CCAP 11/70</strain>
    </source>
</reference>
<evidence type="ECO:0000313" key="4">
    <source>
        <dbReference type="Proteomes" id="UP000612055"/>
    </source>
</evidence>
<accession>A0A836C2X5</accession>
<feature type="region of interest" description="Disordered" evidence="1">
    <location>
        <begin position="107"/>
        <end position="162"/>
    </location>
</feature>
<feature type="compositionally biased region" description="Low complexity" evidence="1">
    <location>
        <begin position="108"/>
        <end position="135"/>
    </location>
</feature>
<keyword evidence="2" id="KW-0812">Transmembrane</keyword>
<dbReference type="AlphaFoldDB" id="A0A836C2X5"/>
<evidence type="ECO:0000313" key="3">
    <source>
        <dbReference type="EMBL" id="KAG2498205.1"/>
    </source>
</evidence>